<feature type="compositionally biased region" description="Low complexity" evidence="1">
    <location>
        <begin position="148"/>
        <end position="158"/>
    </location>
</feature>
<organism evidence="2 3">
    <name type="scientific">Handroanthus impetiginosus</name>
    <dbReference type="NCBI Taxonomy" id="429701"/>
    <lineage>
        <taxon>Eukaryota</taxon>
        <taxon>Viridiplantae</taxon>
        <taxon>Streptophyta</taxon>
        <taxon>Embryophyta</taxon>
        <taxon>Tracheophyta</taxon>
        <taxon>Spermatophyta</taxon>
        <taxon>Magnoliopsida</taxon>
        <taxon>eudicotyledons</taxon>
        <taxon>Gunneridae</taxon>
        <taxon>Pentapetalae</taxon>
        <taxon>asterids</taxon>
        <taxon>lamiids</taxon>
        <taxon>Lamiales</taxon>
        <taxon>Bignoniaceae</taxon>
        <taxon>Crescentiina</taxon>
        <taxon>Tabebuia alliance</taxon>
        <taxon>Handroanthus</taxon>
    </lineage>
</organism>
<evidence type="ECO:0000313" key="3">
    <source>
        <dbReference type="Proteomes" id="UP000231279"/>
    </source>
</evidence>
<dbReference type="PANTHER" id="PTHR31286:SF180">
    <property type="entry name" value="OS10G0362600 PROTEIN"/>
    <property type="match status" value="1"/>
</dbReference>
<dbReference type="OrthoDB" id="913867at2759"/>
<evidence type="ECO:0000313" key="2">
    <source>
        <dbReference type="EMBL" id="PIN25357.1"/>
    </source>
</evidence>
<name>A0A2G9I6G2_9LAMI</name>
<feature type="region of interest" description="Disordered" evidence="1">
    <location>
        <begin position="124"/>
        <end position="187"/>
    </location>
</feature>
<dbReference type="STRING" id="429701.A0A2G9I6G2"/>
<feature type="compositionally biased region" description="Basic and acidic residues" evidence="1">
    <location>
        <begin position="130"/>
        <end position="142"/>
    </location>
</feature>
<proteinExistence type="predicted"/>
<dbReference type="EMBL" id="NKXS01000257">
    <property type="protein sequence ID" value="PIN25357.1"/>
    <property type="molecule type" value="Genomic_DNA"/>
</dbReference>
<feature type="compositionally biased region" description="Basic and acidic residues" evidence="1">
    <location>
        <begin position="159"/>
        <end position="175"/>
    </location>
</feature>
<accession>A0A2G9I6G2</accession>
<reference evidence="3" key="1">
    <citation type="journal article" date="2018" name="Gigascience">
        <title>Genome assembly of the Pink Ipe (Handroanthus impetiginosus, Bignoniaceae), a highly valued, ecologically keystone Neotropical timber forest tree.</title>
        <authorList>
            <person name="Silva-Junior O.B."/>
            <person name="Grattapaglia D."/>
            <person name="Novaes E."/>
            <person name="Collevatti R.G."/>
        </authorList>
    </citation>
    <scope>NUCLEOTIDE SEQUENCE [LARGE SCALE GENOMIC DNA]</scope>
    <source>
        <strain evidence="3">cv. UFG-1</strain>
    </source>
</reference>
<dbReference type="PANTHER" id="PTHR31286">
    <property type="entry name" value="GLYCINE-RICH CELL WALL STRUCTURAL PROTEIN 1.8-LIKE"/>
    <property type="match status" value="1"/>
</dbReference>
<keyword evidence="3" id="KW-1185">Reference proteome</keyword>
<gene>
    <name evidence="2" type="ORF">CDL12_01902</name>
</gene>
<comment type="caution">
    <text evidence="2">The sequence shown here is derived from an EMBL/GenBank/DDBJ whole genome shotgun (WGS) entry which is preliminary data.</text>
</comment>
<dbReference type="AlphaFoldDB" id="A0A2G9I6G2"/>
<evidence type="ECO:0000256" key="1">
    <source>
        <dbReference type="SAM" id="MobiDB-lite"/>
    </source>
</evidence>
<dbReference type="Proteomes" id="UP000231279">
    <property type="component" value="Unassembled WGS sequence"/>
</dbReference>
<protein>
    <submittedName>
        <fullName evidence="2">Uncharacterized protein</fullName>
    </submittedName>
</protein>
<sequence>MHLFKWTCDFDFQHESAIAPIRVRFEKLSLHLYHKATLFTIGELLGHPLKIDEVTRLRSQTNYARLCVEIDLQKSISELTKIKWDDELISITVVFEKLSKYCTYCKHVGHYEYERYIRGPQPKPKKRFFSKAEAKDRGKTTLEETETSQEAQQSTQGETRLERKLPDRDKREAAMIKHTKPQSQGES</sequence>
<dbReference type="InterPro" id="IPR040256">
    <property type="entry name" value="At4g02000-like"/>
</dbReference>